<dbReference type="GO" id="GO:0008380">
    <property type="term" value="P:RNA splicing"/>
    <property type="evidence" value="ECO:0007669"/>
    <property type="project" value="UniProtKB-KW"/>
</dbReference>
<dbReference type="GO" id="GO:0005681">
    <property type="term" value="C:spliceosomal complex"/>
    <property type="evidence" value="ECO:0007669"/>
    <property type="project" value="UniProtKB-KW"/>
</dbReference>
<sequence length="444" mass="50032">MEDNFRVRVDKAFGSLAESSPSSASLRSLWSLTDDEVERKEWNRGTDNLDREEIPCSSSFNGLFGKDRKNSQKGSKNIRKVFQKDLEDLDDDDDDDEDEEDEQQGRRSSGQSADREGDYHEEREIRSSIGLDCTLDNEEEEDEYDKAAIGKENASDRLYMRDISDHGDYLNFHNVLPQSFKEATRDPRANHLAARIRLKEDQAQVAKFDSSQACKMVPATFDPQVSEGGKLKSILKRKESQTDLKSQKRVRFDPEFENYQEGEMEKAQDLLTVTHSMGMPNVPENGSLFPQDSHGIPDYAWDPSKYTHYSFDSSSEVNEESNQQAYMDLLSEMKPPTSVGTDLEHTCTNASKSIVFTPKKKANNALALSSTEIKQTPGDICDESVRKAGLSLGIAVDETQEGEACAMDEDELGTATTDKNSSTRKTARQYRLKVQLDDSDDVLM</sequence>
<comment type="function">
    <text evidence="10">Protein associated with the U5 snRNP, during its maturation and its post-splicing recycling and which is required for spliceosomal tri-snRNP complex assembly in the nucleus. Has a molecular sequestering activity and transiently hinders SNRNP200 binding sites for constitutive splicing factors that intervene later during the assembly of the spliceosome and splicing. Together with its molecular sequestering activity, may also function as a molecular adapter and placeholder, coordinating the assembly of the U5 snRNP and its association with the U4/U6 di-snRNP.</text>
</comment>
<evidence type="ECO:0000256" key="10">
    <source>
        <dbReference type="ARBA" id="ARBA00045970"/>
    </source>
</evidence>
<feature type="compositionally biased region" description="Basic and acidic residues" evidence="11">
    <location>
        <begin position="40"/>
        <end position="54"/>
    </location>
</feature>
<evidence type="ECO:0000256" key="3">
    <source>
        <dbReference type="ARBA" id="ARBA00010362"/>
    </source>
</evidence>
<keyword evidence="7" id="KW-0508">mRNA splicing</keyword>
<dbReference type="PANTHER" id="PTHR13445">
    <property type="entry name" value="TUMOR SUPPRESSING SUBTRANSFERABLE CANDIDATE 4 TSSC4"/>
    <property type="match status" value="1"/>
</dbReference>
<protein>
    <recommendedName>
        <fullName evidence="9">U5 small nuclear ribonucleoprotein TSSC4</fullName>
    </recommendedName>
</protein>
<evidence type="ECO:0000256" key="1">
    <source>
        <dbReference type="ARBA" id="ARBA00004123"/>
    </source>
</evidence>
<dbReference type="InterPro" id="IPR029338">
    <property type="entry name" value="TSSC4"/>
</dbReference>
<dbReference type="GO" id="GO:0006397">
    <property type="term" value="P:mRNA processing"/>
    <property type="evidence" value="ECO:0007669"/>
    <property type="project" value="UniProtKB-KW"/>
</dbReference>
<name>A0A9Q0KPR4_9MAGN</name>
<dbReference type="Pfam" id="PF15264">
    <property type="entry name" value="TSSC4"/>
    <property type="match status" value="1"/>
</dbReference>
<evidence type="ECO:0000256" key="11">
    <source>
        <dbReference type="SAM" id="MobiDB-lite"/>
    </source>
</evidence>
<evidence type="ECO:0000256" key="6">
    <source>
        <dbReference type="ARBA" id="ARBA00022728"/>
    </source>
</evidence>
<evidence type="ECO:0000313" key="12">
    <source>
        <dbReference type="EMBL" id="KAJ4974426.1"/>
    </source>
</evidence>
<evidence type="ECO:0000256" key="9">
    <source>
        <dbReference type="ARBA" id="ARBA00035304"/>
    </source>
</evidence>
<reference evidence="12" key="1">
    <citation type="journal article" date="2023" name="Plant J.">
        <title>The genome of the king protea, Protea cynaroides.</title>
        <authorList>
            <person name="Chang J."/>
            <person name="Duong T.A."/>
            <person name="Schoeman C."/>
            <person name="Ma X."/>
            <person name="Roodt D."/>
            <person name="Barker N."/>
            <person name="Li Z."/>
            <person name="Van de Peer Y."/>
            <person name="Mizrachi E."/>
        </authorList>
    </citation>
    <scope>NUCLEOTIDE SEQUENCE</scope>
    <source>
        <tissue evidence="12">Young leaves</tissue>
    </source>
</reference>
<feature type="region of interest" description="Disordered" evidence="11">
    <location>
        <begin position="40"/>
        <end position="154"/>
    </location>
</feature>
<keyword evidence="4" id="KW-0963">Cytoplasm</keyword>
<comment type="subcellular location">
    <subcellularLocation>
        <location evidence="2">Cytoplasm</location>
    </subcellularLocation>
    <subcellularLocation>
        <location evidence="1">Nucleus</location>
    </subcellularLocation>
</comment>
<keyword evidence="8" id="KW-0539">Nucleus</keyword>
<comment type="similarity">
    <text evidence="3">Belongs to the TSSC4 family.</text>
</comment>
<dbReference type="GO" id="GO:0005737">
    <property type="term" value="C:cytoplasm"/>
    <property type="evidence" value="ECO:0007669"/>
    <property type="project" value="UniProtKB-SubCell"/>
</dbReference>
<feature type="compositionally biased region" description="Basic and acidic residues" evidence="11">
    <location>
        <begin position="145"/>
        <end position="154"/>
    </location>
</feature>
<evidence type="ECO:0000256" key="2">
    <source>
        <dbReference type="ARBA" id="ARBA00004496"/>
    </source>
</evidence>
<dbReference type="Proteomes" id="UP001141806">
    <property type="component" value="Unassembled WGS sequence"/>
</dbReference>
<feature type="region of interest" description="Disordered" evidence="11">
    <location>
        <begin position="408"/>
        <end position="428"/>
    </location>
</feature>
<dbReference type="EMBL" id="JAMYWD010000004">
    <property type="protein sequence ID" value="KAJ4974426.1"/>
    <property type="molecule type" value="Genomic_DNA"/>
</dbReference>
<evidence type="ECO:0000256" key="5">
    <source>
        <dbReference type="ARBA" id="ARBA00022664"/>
    </source>
</evidence>
<keyword evidence="13" id="KW-1185">Reference proteome</keyword>
<feature type="compositionally biased region" description="Basic and acidic residues" evidence="11">
    <location>
        <begin position="113"/>
        <end position="126"/>
    </location>
</feature>
<comment type="caution">
    <text evidence="12">The sequence shown here is derived from an EMBL/GenBank/DDBJ whole genome shotgun (WGS) entry which is preliminary data.</text>
</comment>
<organism evidence="12 13">
    <name type="scientific">Protea cynaroides</name>
    <dbReference type="NCBI Taxonomy" id="273540"/>
    <lineage>
        <taxon>Eukaryota</taxon>
        <taxon>Viridiplantae</taxon>
        <taxon>Streptophyta</taxon>
        <taxon>Embryophyta</taxon>
        <taxon>Tracheophyta</taxon>
        <taxon>Spermatophyta</taxon>
        <taxon>Magnoliopsida</taxon>
        <taxon>Proteales</taxon>
        <taxon>Proteaceae</taxon>
        <taxon>Protea</taxon>
    </lineage>
</organism>
<keyword evidence="6" id="KW-0747">Spliceosome</keyword>
<dbReference type="AlphaFoldDB" id="A0A9Q0KPR4"/>
<keyword evidence="5" id="KW-0507">mRNA processing</keyword>
<evidence type="ECO:0000313" key="13">
    <source>
        <dbReference type="Proteomes" id="UP001141806"/>
    </source>
</evidence>
<accession>A0A9Q0KPR4</accession>
<feature type="compositionally biased region" description="Acidic residues" evidence="11">
    <location>
        <begin position="135"/>
        <end position="144"/>
    </location>
</feature>
<feature type="compositionally biased region" description="Acidic residues" evidence="11">
    <location>
        <begin position="87"/>
        <end position="102"/>
    </location>
</feature>
<feature type="compositionally biased region" description="Polar residues" evidence="11">
    <location>
        <begin position="414"/>
        <end position="424"/>
    </location>
</feature>
<evidence type="ECO:0000256" key="7">
    <source>
        <dbReference type="ARBA" id="ARBA00023187"/>
    </source>
</evidence>
<evidence type="ECO:0000256" key="4">
    <source>
        <dbReference type="ARBA" id="ARBA00022490"/>
    </source>
</evidence>
<evidence type="ECO:0000256" key="8">
    <source>
        <dbReference type="ARBA" id="ARBA00023242"/>
    </source>
</evidence>
<dbReference type="PANTHER" id="PTHR13445:SF3">
    <property type="entry name" value="U5 SMALL NUCLEAR RIBONUCLEOPROTEIN TSSC4"/>
    <property type="match status" value="1"/>
</dbReference>
<dbReference type="OrthoDB" id="1906282at2759"/>
<gene>
    <name evidence="12" type="ORF">NE237_007600</name>
</gene>
<proteinExistence type="inferred from homology"/>